<accession>A0A450SIL3</accession>
<protein>
    <submittedName>
        <fullName evidence="1">Uncharacterized protein</fullName>
    </submittedName>
</protein>
<dbReference type="EMBL" id="CAADEX010000085">
    <property type="protein sequence ID" value="VFJ59722.1"/>
    <property type="molecule type" value="Genomic_DNA"/>
</dbReference>
<dbReference type="EMBL" id="CAADEY010000039">
    <property type="protein sequence ID" value="VFJ53222.1"/>
    <property type="molecule type" value="Genomic_DNA"/>
</dbReference>
<gene>
    <name evidence="2" type="ORF">BECKDK2373B_GA0170837_108517</name>
    <name evidence="1" type="ORF">BECKDK2373C_GA0170839_10393</name>
</gene>
<evidence type="ECO:0000313" key="1">
    <source>
        <dbReference type="EMBL" id="VFJ53222.1"/>
    </source>
</evidence>
<dbReference type="AlphaFoldDB" id="A0A450SIL3"/>
<proteinExistence type="predicted"/>
<reference evidence="1" key="1">
    <citation type="submission" date="2019-02" db="EMBL/GenBank/DDBJ databases">
        <authorList>
            <person name="Gruber-Vodicka R. H."/>
            <person name="Seah K. B. B."/>
        </authorList>
    </citation>
    <scope>NUCLEOTIDE SEQUENCE</scope>
    <source>
        <strain evidence="1">BECK_DK161</strain>
        <strain evidence="2">BECK_DK47</strain>
    </source>
</reference>
<name>A0A450SIL3_9GAMM</name>
<evidence type="ECO:0000313" key="2">
    <source>
        <dbReference type="EMBL" id="VFJ59722.1"/>
    </source>
</evidence>
<organism evidence="1">
    <name type="scientific">Candidatus Kentrum sp. DK</name>
    <dbReference type="NCBI Taxonomy" id="2126562"/>
    <lineage>
        <taxon>Bacteria</taxon>
        <taxon>Pseudomonadati</taxon>
        <taxon>Pseudomonadota</taxon>
        <taxon>Gammaproteobacteria</taxon>
        <taxon>Candidatus Kentrum</taxon>
    </lineage>
</organism>
<sequence>MQEKGGVLSCKGKRAGVVQGDVGPLFGSFSLGKMQKKEPYAKIRIVPLSPAKTGEKAEFTLRC</sequence>